<dbReference type="RefSeq" id="WP_380071273.1">
    <property type="nucleotide sequence ID" value="NZ_JBHRTO010000001.1"/>
</dbReference>
<dbReference type="Pfam" id="PF22643">
    <property type="entry name" value="NagA_N"/>
    <property type="match status" value="1"/>
</dbReference>
<keyword evidence="4 5" id="KW-0119">Carbohydrate metabolism</keyword>
<evidence type="ECO:0000256" key="1">
    <source>
        <dbReference type="ARBA" id="ARBA00010716"/>
    </source>
</evidence>
<dbReference type="NCBIfam" id="TIGR00221">
    <property type="entry name" value="nagA"/>
    <property type="match status" value="1"/>
</dbReference>
<dbReference type="Pfam" id="PF01979">
    <property type="entry name" value="Amidohydro_1"/>
    <property type="match status" value="1"/>
</dbReference>
<dbReference type="Gene3D" id="2.30.40.10">
    <property type="entry name" value="Urease, subunit C, domain 1"/>
    <property type="match status" value="1"/>
</dbReference>
<evidence type="ECO:0000256" key="3">
    <source>
        <dbReference type="ARBA" id="ARBA00022801"/>
    </source>
</evidence>
<keyword evidence="8" id="KW-1185">Reference proteome</keyword>
<accession>A0ABV7IZU5</accession>
<evidence type="ECO:0000259" key="6">
    <source>
        <dbReference type="Pfam" id="PF01979"/>
    </source>
</evidence>
<dbReference type="PIRSF" id="PIRSF038994">
    <property type="entry name" value="NagA"/>
    <property type="match status" value="1"/>
</dbReference>
<evidence type="ECO:0000313" key="7">
    <source>
        <dbReference type="EMBL" id="MFC3179638.1"/>
    </source>
</evidence>
<dbReference type="SUPFAM" id="SSF51338">
    <property type="entry name" value="Composite domain of metallo-dependent hydrolases"/>
    <property type="match status" value="1"/>
</dbReference>
<keyword evidence="2" id="KW-0479">Metal-binding</keyword>
<proteinExistence type="inferred from homology"/>
<evidence type="ECO:0000256" key="5">
    <source>
        <dbReference type="PIRNR" id="PIRNR038994"/>
    </source>
</evidence>
<protein>
    <submittedName>
        <fullName evidence="7">N-acetylglucosamine-6-phosphate deacetylase</fullName>
        <ecNumber evidence="7">3.5.1.25</ecNumber>
    </submittedName>
</protein>
<reference evidence="8" key="1">
    <citation type="journal article" date="2019" name="Int. J. Syst. Evol. Microbiol.">
        <title>The Global Catalogue of Microorganisms (GCM) 10K type strain sequencing project: providing services to taxonomists for standard genome sequencing and annotation.</title>
        <authorList>
            <consortium name="The Broad Institute Genomics Platform"/>
            <consortium name="The Broad Institute Genome Sequencing Center for Infectious Disease"/>
            <person name="Wu L."/>
            <person name="Ma J."/>
        </authorList>
    </citation>
    <scope>NUCLEOTIDE SEQUENCE [LARGE SCALE GENOMIC DNA]</scope>
    <source>
        <strain evidence="8">KCTC 52039</strain>
    </source>
</reference>
<dbReference type="Gene3D" id="3.20.20.140">
    <property type="entry name" value="Metal-dependent hydrolases"/>
    <property type="match status" value="1"/>
</dbReference>
<keyword evidence="3 5" id="KW-0378">Hydrolase</keyword>
<dbReference type="EMBL" id="JBHRTO010000001">
    <property type="protein sequence ID" value="MFC3179638.1"/>
    <property type="molecule type" value="Genomic_DNA"/>
</dbReference>
<evidence type="ECO:0000256" key="4">
    <source>
        <dbReference type="ARBA" id="ARBA00023277"/>
    </source>
</evidence>
<sequence length="378" mass="38543">MSRLILTAAQVFDGTQMLPDHAVVIEGGEITAVLPSAEAPAAERQALQGTLAPGLIDLQVNGGAGMMLDGSATPETIATICATHARLGGTGILPTLITDTPTATSAVIAAGIAAATACTPGFLGLHLEGPHLDPRRQGAHDPSLIRPMSEADLAELCAAAAQLPALMLTLAPASVTPAQIAALTHAGAVVSLGHTEATYAEANAATQAGAACVTHLFNAMSQLGNREPGLVGAVLSGHLHAGIIADGLHVHPASLRTALAARQDGLFLVSDAMAVAGTDLTEFTLGNRRILRQNGRLTLADGTLAGADLSLPQAIRLLITQLHIAPARALAMATSIPARLIRSPAGTLRAGRPADLVHLTPDWALQTVWQNGVKIPQN</sequence>
<dbReference type="PANTHER" id="PTHR11113:SF14">
    <property type="entry name" value="N-ACETYLGLUCOSAMINE-6-PHOSPHATE DEACETYLASE"/>
    <property type="match status" value="1"/>
</dbReference>
<evidence type="ECO:0000256" key="2">
    <source>
        <dbReference type="ARBA" id="ARBA00022723"/>
    </source>
</evidence>
<name>A0ABV7IZU5_9RHOB</name>
<feature type="domain" description="Amidohydrolase-related" evidence="6">
    <location>
        <begin position="51"/>
        <end position="364"/>
    </location>
</feature>
<comment type="caution">
    <text evidence="7">The sequence shown here is derived from an EMBL/GenBank/DDBJ whole genome shotgun (WGS) entry which is preliminary data.</text>
</comment>
<organism evidence="7 8">
    <name type="scientific">Cypionkella sinensis</name>
    <dbReference type="NCBI Taxonomy" id="1756043"/>
    <lineage>
        <taxon>Bacteria</taxon>
        <taxon>Pseudomonadati</taxon>
        <taxon>Pseudomonadota</taxon>
        <taxon>Alphaproteobacteria</taxon>
        <taxon>Rhodobacterales</taxon>
        <taxon>Paracoccaceae</taxon>
        <taxon>Cypionkella</taxon>
    </lineage>
</organism>
<dbReference type="Proteomes" id="UP001595547">
    <property type="component" value="Unassembled WGS sequence"/>
</dbReference>
<dbReference type="InterPro" id="IPR032466">
    <property type="entry name" value="Metal_Hydrolase"/>
</dbReference>
<dbReference type="GO" id="GO:0008448">
    <property type="term" value="F:N-acetylglucosamine-6-phosphate deacetylase activity"/>
    <property type="evidence" value="ECO:0007669"/>
    <property type="project" value="UniProtKB-EC"/>
</dbReference>
<dbReference type="InterPro" id="IPR003764">
    <property type="entry name" value="GlcNAc_6-P_deAcase"/>
</dbReference>
<dbReference type="EC" id="3.5.1.25" evidence="7"/>
<dbReference type="SUPFAM" id="SSF51556">
    <property type="entry name" value="Metallo-dependent hydrolases"/>
    <property type="match status" value="1"/>
</dbReference>
<dbReference type="InterPro" id="IPR006680">
    <property type="entry name" value="Amidohydro-rel"/>
</dbReference>
<dbReference type="PANTHER" id="PTHR11113">
    <property type="entry name" value="N-ACETYLGLUCOSAMINE-6-PHOSPHATE DEACETYLASE"/>
    <property type="match status" value="1"/>
</dbReference>
<evidence type="ECO:0000313" key="8">
    <source>
        <dbReference type="Proteomes" id="UP001595547"/>
    </source>
</evidence>
<dbReference type="InterPro" id="IPR011059">
    <property type="entry name" value="Metal-dep_hydrolase_composite"/>
</dbReference>
<comment type="similarity">
    <text evidence="1 5">Belongs to the metallo-dependent hydrolases superfamily. NagA family.</text>
</comment>
<gene>
    <name evidence="7" type="primary">nagA</name>
    <name evidence="7" type="ORF">ACFOGH_01445</name>
</gene>